<dbReference type="EMBL" id="CP053418">
    <property type="protein sequence ID" value="QJW84685.1"/>
    <property type="molecule type" value="Genomic_DNA"/>
</dbReference>
<gene>
    <name evidence="2" type="ORF">HK414_16220</name>
</gene>
<dbReference type="Gene3D" id="3.40.50.2000">
    <property type="entry name" value="Glycogen Phosphorylase B"/>
    <property type="match status" value="1"/>
</dbReference>
<dbReference type="Pfam" id="PF13579">
    <property type="entry name" value="Glyco_trans_4_4"/>
    <property type="match status" value="1"/>
</dbReference>
<evidence type="ECO:0000313" key="3">
    <source>
        <dbReference type="Proteomes" id="UP000500826"/>
    </source>
</evidence>
<accession>A0ABX6P3Q9</accession>
<evidence type="ECO:0000259" key="1">
    <source>
        <dbReference type="Pfam" id="PF13579"/>
    </source>
</evidence>
<dbReference type="Proteomes" id="UP000500826">
    <property type="component" value="Chromosome"/>
</dbReference>
<dbReference type="InterPro" id="IPR028098">
    <property type="entry name" value="Glyco_trans_4-like_N"/>
</dbReference>
<evidence type="ECO:0000313" key="2">
    <source>
        <dbReference type="EMBL" id="QJW84685.1"/>
    </source>
</evidence>
<sequence length="173" mass="18449">MRASAKWTACTTSLCPDRTAAAPRPTSTSGECARLLAEEARAFRPAPVQAASNHEAALPALLAARAVGLPFVYEVRGLWEYTTASKIAGWEGTERFALERALETLVAREADLVFTLTAAPADELVLRGVDRARIRLAPNAIDPDSLRPVARDAALAASRASRKAPSSPGMWVP</sequence>
<name>A0ABX6P3Q9_9BURK</name>
<organism evidence="2 3">
    <name type="scientific">Ramlibacter terrae</name>
    <dbReference type="NCBI Taxonomy" id="2732511"/>
    <lineage>
        <taxon>Bacteria</taxon>
        <taxon>Pseudomonadati</taxon>
        <taxon>Pseudomonadota</taxon>
        <taxon>Betaproteobacteria</taxon>
        <taxon>Burkholderiales</taxon>
        <taxon>Comamonadaceae</taxon>
        <taxon>Ramlibacter</taxon>
    </lineage>
</organism>
<feature type="domain" description="Glycosyltransferase subfamily 4-like N-terminal" evidence="1">
    <location>
        <begin position="28"/>
        <end position="139"/>
    </location>
</feature>
<proteinExistence type="predicted"/>
<reference evidence="2 3" key="1">
    <citation type="submission" date="2020-05" db="EMBL/GenBank/DDBJ databases">
        <title>Ramlibacter rhizophilus sp. nov., isolated from rhizosphere soil of national flower Mugunghwa from South Korea.</title>
        <authorList>
            <person name="Zheng-Fei Y."/>
            <person name="Huan T."/>
        </authorList>
    </citation>
    <scope>NUCLEOTIDE SEQUENCE [LARGE SCALE GENOMIC DNA]</scope>
    <source>
        <strain evidence="2 3">H242</strain>
    </source>
</reference>
<dbReference type="SUPFAM" id="SSF53756">
    <property type="entry name" value="UDP-Glycosyltransferase/glycogen phosphorylase"/>
    <property type="match status" value="1"/>
</dbReference>
<protein>
    <submittedName>
        <fullName evidence="2">Glycosyltransferase</fullName>
    </submittedName>
</protein>
<keyword evidence="3" id="KW-1185">Reference proteome</keyword>
<reference evidence="2 3" key="2">
    <citation type="submission" date="2020-05" db="EMBL/GenBank/DDBJ databases">
        <authorList>
            <person name="Khan S.A."/>
            <person name="Jeon C.O."/>
            <person name="Chun B.H."/>
        </authorList>
    </citation>
    <scope>NUCLEOTIDE SEQUENCE [LARGE SCALE GENOMIC DNA]</scope>
    <source>
        <strain evidence="2 3">H242</strain>
    </source>
</reference>